<sequence>MVTLKDFEGLTIRLTEERLTHILEHPEMHAQEDRIAETLSSPDSIILSRHDPSVRLDHQLFLQTPVTRKYLVVVIKCLEQDALVITAFFTDREKKGVRL</sequence>
<evidence type="ECO:0008006" key="2">
    <source>
        <dbReference type="Google" id="ProtNLM"/>
    </source>
</evidence>
<dbReference type="AlphaFoldDB" id="A0A7C4MRI7"/>
<evidence type="ECO:0000313" key="1">
    <source>
        <dbReference type="EMBL" id="HGU31439.1"/>
    </source>
</evidence>
<protein>
    <recommendedName>
        <fullName evidence="2">Phage-Barnase-EndoU-ColicinE5/D-RelE like nuclease 2 domain-containing protein</fullName>
    </recommendedName>
</protein>
<proteinExistence type="predicted"/>
<name>A0A7C4MRI7_9BACT</name>
<accession>A0A7C4MRI7</accession>
<gene>
    <name evidence="1" type="ORF">ENS29_01115</name>
</gene>
<organism evidence="1">
    <name type="scientific">Desulfatirhabdium butyrativorans</name>
    <dbReference type="NCBI Taxonomy" id="340467"/>
    <lineage>
        <taxon>Bacteria</taxon>
        <taxon>Pseudomonadati</taxon>
        <taxon>Thermodesulfobacteriota</taxon>
        <taxon>Desulfobacteria</taxon>
        <taxon>Desulfobacterales</taxon>
        <taxon>Desulfatirhabdiaceae</taxon>
        <taxon>Desulfatirhabdium</taxon>
    </lineage>
</organism>
<dbReference type="EMBL" id="DSUH01000025">
    <property type="protein sequence ID" value="HGU31439.1"/>
    <property type="molecule type" value="Genomic_DNA"/>
</dbReference>
<comment type="caution">
    <text evidence="1">The sequence shown here is derived from an EMBL/GenBank/DDBJ whole genome shotgun (WGS) entry which is preliminary data.</text>
</comment>
<reference evidence="1" key="1">
    <citation type="journal article" date="2020" name="mSystems">
        <title>Genome- and Community-Level Interaction Insights into Carbon Utilization and Element Cycling Functions of Hydrothermarchaeota in Hydrothermal Sediment.</title>
        <authorList>
            <person name="Zhou Z."/>
            <person name="Liu Y."/>
            <person name="Xu W."/>
            <person name="Pan J."/>
            <person name="Luo Z.H."/>
            <person name="Li M."/>
        </authorList>
    </citation>
    <scope>NUCLEOTIDE SEQUENCE [LARGE SCALE GENOMIC DNA]</scope>
    <source>
        <strain evidence="1">SpSt-477</strain>
    </source>
</reference>